<comment type="similarity">
    <text evidence="1">Belongs to the FAX family.</text>
</comment>
<feature type="region of interest" description="Disordered" evidence="2">
    <location>
        <begin position="324"/>
        <end position="372"/>
    </location>
</feature>
<feature type="compositionally biased region" description="Basic and acidic residues" evidence="2">
    <location>
        <begin position="332"/>
        <end position="372"/>
    </location>
</feature>
<dbReference type="SFLD" id="SFLDS00019">
    <property type="entry name" value="Glutathione_Transferase_(cytos"/>
    <property type="match status" value="1"/>
</dbReference>
<dbReference type="Gene3D" id="1.20.1050.10">
    <property type="match status" value="1"/>
</dbReference>
<dbReference type="AlphaFoldDB" id="A0A7R8ZQI8"/>
<dbReference type="SUPFAM" id="SSF47616">
    <property type="entry name" value="GST C-terminal domain-like"/>
    <property type="match status" value="1"/>
</dbReference>
<dbReference type="InterPro" id="IPR050931">
    <property type="entry name" value="Mito_Protein_Transport_Metaxin"/>
</dbReference>
<dbReference type="PANTHER" id="PTHR12289">
    <property type="entry name" value="METAXIN RELATED"/>
    <property type="match status" value="1"/>
</dbReference>
<proteinExistence type="inferred from homology"/>
<dbReference type="SFLD" id="SFLDG01180">
    <property type="entry name" value="SUF1"/>
    <property type="match status" value="1"/>
</dbReference>
<dbReference type="SFLD" id="SFLDG01200">
    <property type="entry name" value="SUF1.1"/>
    <property type="match status" value="1"/>
</dbReference>
<dbReference type="PANTHER" id="PTHR12289:SF41">
    <property type="entry name" value="FAILED AXON CONNECTIONS-RELATED"/>
    <property type="match status" value="1"/>
</dbReference>
<dbReference type="SUPFAM" id="SSF52833">
    <property type="entry name" value="Thioredoxin-like"/>
    <property type="match status" value="1"/>
</dbReference>
<sequence length="372" mass="43526">MAVEAETETKGGENATATVEEPKKVIEEETKTEEAKEEKDTKKDDAKKKEKPATKEPAPPKPTVHKVDFEKDVVYLYQFSRTSLLPSLSPFCLKTETWLRVNKVNYENVDHKMRYRSKKGLLPFVELNGEEINDSANIIKELGKRFDMDLDKNLTTEQHVLAHTTCSMIENHLYWVLYWWRSKYPGRFLKGSQFNMQEALGSRIPKPVLDFVFKLRFRQGQKRVRAHGLGVHSAEEIEEFGRSDLQTLSELLGEKEYFFPGTEPTLLDITAFSVLAQFIYFETKDAPFPLHDWLQENCKNLQNFVERMKDRFYPDWKEMCETLDLNTHKPKPPPEEKKEEEKKEEDKKTEDKKQEEPAAPKEEAKNEVEKKD</sequence>
<dbReference type="InterPro" id="IPR040079">
    <property type="entry name" value="Glutathione_S-Trfase"/>
</dbReference>
<dbReference type="OrthoDB" id="5809458at2759"/>
<protein>
    <submittedName>
        <fullName evidence="3">Uncharacterized protein</fullName>
    </submittedName>
</protein>
<feature type="region of interest" description="Disordered" evidence="2">
    <location>
        <begin position="1"/>
        <end position="64"/>
    </location>
</feature>
<dbReference type="InterPro" id="IPR012336">
    <property type="entry name" value="Thioredoxin-like_fold"/>
</dbReference>
<dbReference type="CDD" id="cd03080">
    <property type="entry name" value="GST_N_Metaxin_like"/>
    <property type="match status" value="1"/>
</dbReference>
<reference evidence="3" key="1">
    <citation type="submission" date="2020-11" db="EMBL/GenBank/DDBJ databases">
        <authorList>
            <person name="Tran Van P."/>
        </authorList>
    </citation>
    <scope>NUCLEOTIDE SEQUENCE</scope>
</reference>
<dbReference type="Pfam" id="PF17171">
    <property type="entry name" value="GST_C_6"/>
    <property type="match status" value="1"/>
</dbReference>
<evidence type="ECO:0000256" key="2">
    <source>
        <dbReference type="SAM" id="MobiDB-lite"/>
    </source>
</evidence>
<dbReference type="InterPro" id="IPR033468">
    <property type="entry name" value="Metaxin_GST"/>
</dbReference>
<feature type="compositionally biased region" description="Basic and acidic residues" evidence="2">
    <location>
        <begin position="20"/>
        <end position="54"/>
    </location>
</feature>
<evidence type="ECO:0000313" key="3">
    <source>
        <dbReference type="EMBL" id="CAD7228496.1"/>
    </source>
</evidence>
<evidence type="ECO:0000256" key="1">
    <source>
        <dbReference type="ARBA" id="ARBA00006475"/>
    </source>
</evidence>
<accession>A0A7R8ZQI8</accession>
<dbReference type="InterPro" id="IPR036282">
    <property type="entry name" value="Glutathione-S-Trfase_C_sf"/>
</dbReference>
<organism evidence="3">
    <name type="scientific">Cyprideis torosa</name>
    <dbReference type="NCBI Taxonomy" id="163714"/>
    <lineage>
        <taxon>Eukaryota</taxon>
        <taxon>Metazoa</taxon>
        <taxon>Ecdysozoa</taxon>
        <taxon>Arthropoda</taxon>
        <taxon>Crustacea</taxon>
        <taxon>Oligostraca</taxon>
        <taxon>Ostracoda</taxon>
        <taxon>Podocopa</taxon>
        <taxon>Podocopida</taxon>
        <taxon>Cytherocopina</taxon>
        <taxon>Cytheroidea</taxon>
        <taxon>Cytherideidae</taxon>
        <taxon>Cyprideis</taxon>
    </lineage>
</organism>
<dbReference type="GO" id="GO:0005737">
    <property type="term" value="C:cytoplasm"/>
    <property type="evidence" value="ECO:0007669"/>
    <property type="project" value="TreeGrafter"/>
</dbReference>
<dbReference type="EMBL" id="OB661559">
    <property type="protein sequence ID" value="CAD7228496.1"/>
    <property type="molecule type" value="Genomic_DNA"/>
</dbReference>
<gene>
    <name evidence="3" type="ORF">CTOB1V02_LOCUS6378</name>
</gene>
<dbReference type="InterPro" id="IPR026928">
    <property type="entry name" value="FAX/IsoI-like"/>
</dbReference>
<dbReference type="CDD" id="cd03193">
    <property type="entry name" value="GST_C_Metaxin"/>
    <property type="match status" value="1"/>
</dbReference>
<dbReference type="InterPro" id="IPR036249">
    <property type="entry name" value="Thioredoxin-like_sf"/>
</dbReference>
<name>A0A7R8ZQI8_9CRUS</name>
<dbReference type="Pfam" id="PF17172">
    <property type="entry name" value="GST_N_4"/>
    <property type="match status" value="1"/>
</dbReference>